<evidence type="ECO:0000313" key="1">
    <source>
        <dbReference type="EMBL" id="JAH39087.1"/>
    </source>
</evidence>
<sequence>MSVKLQCTLGCAQRSLKRSVGWVRRRSTALCI</sequence>
<dbReference type="AlphaFoldDB" id="A0A0E9SCW6"/>
<protein>
    <submittedName>
        <fullName evidence="1">Uncharacterized protein</fullName>
    </submittedName>
</protein>
<accession>A0A0E9SCW6</accession>
<dbReference type="EMBL" id="GBXM01068996">
    <property type="protein sequence ID" value="JAH39581.1"/>
    <property type="molecule type" value="Transcribed_RNA"/>
</dbReference>
<reference evidence="1" key="1">
    <citation type="submission" date="2014-11" db="EMBL/GenBank/DDBJ databases">
        <authorList>
            <person name="Amaro Gonzalez C."/>
        </authorList>
    </citation>
    <scope>NUCLEOTIDE SEQUENCE</scope>
</reference>
<organism evidence="1">
    <name type="scientific">Anguilla anguilla</name>
    <name type="common">European freshwater eel</name>
    <name type="synonym">Muraena anguilla</name>
    <dbReference type="NCBI Taxonomy" id="7936"/>
    <lineage>
        <taxon>Eukaryota</taxon>
        <taxon>Metazoa</taxon>
        <taxon>Chordata</taxon>
        <taxon>Craniata</taxon>
        <taxon>Vertebrata</taxon>
        <taxon>Euteleostomi</taxon>
        <taxon>Actinopterygii</taxon>
        <taxon>Neopterygii</taxon>
        <taxon>Teleostei</taxon>
        <taxon>Anguilliformes</taxon>
        <taxon>Anguillidae</taxon>
        <taxon>Anguilla</taxon>
    </lineage>
</organism>
<name>A0A0E9SCW6_ANGAN</name>
<proteinExistence type="predicted"/>
<dbReference type="EMBL" id="GBXM01069490">
    <property type="protein sequence ID" value="JAH39087.1"/>
    <property type="molecule type" value="Transcribed_RNA"/>
</dbReference>
<reference evidence="1" key="2">
    <citation type="journal article" date="2015" name="Fish Shellfish Immunol.">
        <title>Early steps in the European eel (Anguilla anguilla)-Vibrio vulnificus interaction in the gills: Role of the RtxA13 toxin.</title>
        <authorList>
            <person name="Callol A."/>
            <person name="Pajuelo D."/>
            <person name="Ebbesson L."/>
            <person name="Teles M."/>
            <person name="MacKenzie S."/>
            <person name="Amaro C."/>
        </authorList>
    </citation>
    <scope>NUCLEOTIDE SEQUENCE</scope>
</reference>